<comment type="caution">
    <text evidence="1">The sequence shown here is derived from an EMBL/GenBank/DDBJ whole genome shotgun (WGS) entry which is preliminary data.</text>
</comment>
<dbReference type="SUPFAM" id="SSF143880">
    <property type="entry name" value="NE0471 N-terminal domain-like"/>
    <property type="match status" value="1"/>
</dbReference>
<dbReference type="Gene3D" id="3.30.2020.10">
    <property type="entry name" value="NE0471-like N-terminal domain"/>
    <property type="match status" value="1"/>
</dbReference>
<proteinExistence type="predicted"/>
<gene>
    <name evidence="1" type="ORF">HXM90_07170</name>
</gene>
<protein>
    <submittedName>
        <fullName evidence="1">DUF2442 domain-containing protein</fullName>
    </submittedName>
</protein>
<name>A0A930GYR9_9FIRM</name>
<evidence type="ECO:0000313" key="2">
    <source>
        <dbReference type="Proteomes" id="UP000775770"/>
    </source>
</evidence>
<sequence length="80" mass="9287">MSIPKWIVTDVKASKNYELHLSFSNGKKGIFNFLSELQKPIYQQLNDLDFFLTAHVEDGTVVWNDELDIAPEYLYENSAF</sequence>
<evidence type="ECO:0000313" key="1">
    <source>
        <dbReference type="EMBL" id="MBF1273181.1"/>
    </source>
</evidence>
<dbReference type="EMBL" id="JABZRA010000103">
    <property type="protein sequence ID" value="MBF1273181.1"/>
    <property type="molecule type" value="Genomic_DNA"/>
</dbReference>
<dbReference type="InterPro" id="IPR036782">
    <property type="entry name" value="NE0471-like_N"/>
</dbReference>
<dbReference type="Pfam" id="PF10387">
    <property type="entry name" value="DUF2442"/>
    <property type="match status" value="1"/>
</dbReference>
<organism evidence="1 2">
    <name type="scientific">Oribacterium sinus</name>
    <dbReference type="NCBI Taxonomy" id="237576"/>
    <lineage>
        <taxon>Bacteria</taxon>
        <taxon>Bacillati</taxon>
        <taxon>Bacillota</taxon>
        <taxon>Clostridia</taxon>
        <taxon>Lachnospirales</taxon>
        <taxon>Lachnospiraceae</taxon>
        <taxon>Oribacterium</taxon>
    </lineage>
</organism>
<dbReference type="Proteomes" id="UP000775770">
    <property type="component" value="Unassembled WGS sequence"/>
</dbReference>
<reference evidence="1" key="1">
    <citation type="submission" date="2020-04" db="EMBL/GenBank/DDBJ databases">
        <title>Deep metagenomics examines the oral microbiome during advanced dental caries in children, revealing novel taxa and co-occurrences with host molecules.</title>
        <authorList>
            <person name="Baker J.L."/>
            <person name="Morton J.T."/>
            <person name="Dinis M."/>
            <person name="Alvarez R."/>
            <person name="Tran N.C."/>
            <person name="Knight R."/>
            <person name="Edlund A."/>
        </authorList>
    </citation>
    <scope>NUCLEOTIDE SEQUENCE</scope>
    <source>
        <strain evidence="1">JCVI_38_bin.19</strain>
    </source>
</reference>
<accession>A0A930GYR9</accession>
<dbReference type="InterPro" id="IPR018841">
    <property type="entry name" value="DUF2442"/>
</dbReference>
<dbReference type="RefSeq" id="WP_304072303.1">
    <property type="nucleotide sequence ID" value="NZ_JABZRA010000103.1"/>
</dbReference>
<dbReference type="AlphaFoldDB" id="A0A930GYR9"/>